<comment type="caution">
    <text evidence="2">The sequence shown here is derived from an EMBL/GenBank/DDBJ whole genome shotgun (WGS) entry which is preliminary data.</text>
</comment>
<keyword evidence="3" id="KW-1185">Reference proteome</keyword>
<dbReference type="Pfam" id="PF00717">
    <property type="entry name" value="Peptidase_S24"/>
    <property type="match status" value="1"/>
</dbReference>
<dbReference type="PANTHER" id="PTHR33516:SF2">
    <property type="entry name" value="LEXA REPRESSOR-RELATED"/>
    <property type="match status" value="1"/>
</dbReference>
<dbReference type="Gene3D" id="2.10.109.10">
    <property type="entry name" value="Umud Fragment, subunit A"/>
    <property type="match status" value="1"/>
</dbReference>
<name>A0A396S2X0_9BACL</name>
<dbReference type="CDD" id="cd06529">
    <property type="entry name" value="S24_LexA-like"/>
    <property type="match status" value="1"/>
</dbReference>
<dbReference type="RefSeq" id="WP_118877810.1">
    <property type="nucleotide sequence ID" value="NZ_QWEI01000019.1"/>
</dbReference>
<dbReference type="InterPro" id="IPR010982">
    <property type="entry name" value="Lambda_DNA-bd_dom_sf"/>
</dbReference>
<dbReference type="Pfam" id="PF13443">
    <property type="entry name" value="HTH_26"/>
    <property type="match status" value="1"/>
</dbReference>
<evidence type="ECO:0000313" key="3">
    <source>
        <dbReference type="Proteomes" id="UP000265692"/>
    </source>
</evidence>
<dbReference type="InterPro" id="IPR039418">
    <property type="entry name" value="LexA-like"/>
</dbReference>
<dbReference type="InterPro" id="IPR001387">
    <property type="entry name" value="Cro/C1-type_HTH"/>
</dbReference>
<dbReference type="InterPro" id="IPR050077">
    <property type="entry name" value="LexA_repressor"/>
</dbReference>
<dbReference type="GO" id="GO:0003677">
    <property type="term" value="F:DNA binding"/>
    <property type="evidence" value="ECO:0007669"/>
    <property type="project" value="InterPro"/>
</dbReference>
<dbReference type="PROSITE" id="PS50943">
    <property type="entry name" value="HTH_CROC1"/>
    <property type="match status" value="1"/>
</dbReference>
<sequence length="212" mass="23385">MRDSLEIAKFIEKELYRKNMKPIELANKVGLDRSTISRYLKGTRKIPMDEIPKIASALDLSPAELLIDGDLTNKYATNIQQVARVQRIPILGTIACGEPILVSENMEGYNYEIADGLPSGDLITLIAKGDSMEPTIQSGSKVIVRAQSDVENGEIAAVRVNEETEATLKRVKKQGNIVILMPDNPKYEPIIVTENNPATIIGKAVRVTRDLI</sequence>
<proteinExistence type="predicted"/>
<dbReference type="CDD" id="cd00093">
    <property type="entry name" value="HTH_XRE"/>
    <property type="match status" value="1"/>
</dbReference>
<gene>
    <name evidence="2" type="ORF">D1B33_18085</name>
</gene>
<reference evidence="2 3" key="1">
    <citation type="submission" date="2018-08" db="EMBL/GenBank/DDBJ databases">
        <title>Lysinibacillus sp. YLB-03 draft genome sequence.</title>
        <authorList>
            <person name="Yu L."/>
        </authorList>
    </citation>
    <scope>NUCLEOTIDE SEQUENCE [LARGE SCALE GENOMIC DNA]</scope>
    <source>
        <strain evidence="2 3">YLB-03</strain>
    </source>
</reference>
<dbReference type="AlphaFoldDB" id="A0A396S2X0"/>
<dbReference type="SUPFAM" id="SSF51306">
    <property type="entry name" value="LexA/Signal peptidase"/>
    <property type="match status" value="1"/>
</dbReference>
<dbReference type="Gene3D" id="1.10.260.40">
    <property type="entry name" value="lambda repressor-like DNA-binding domains"/>
    <property type="match status" value="1"/>
</dbReference>
<protein>
    <submittedName>
        <fullName evidence="2">Helix-turn-helix domain-containing protein</fullName>
    </submittedName>
</protein>
<dbReference type="InterPro" id="IPR015927">
    <property type="entry name" value="Peptidase_S24_S26A/B/C"/>
</dbReference>
<dbReference type="Proteomes" id="UP000265692">
    <property type="component" value="Unassembled WGS sequence"/>
</dbReference>
<accession>A0A396S2X0</accession>
<dbReference type="EMBL" id="QWEI01000019">
    <property type="protein sequence ID" value="RHW31117.1"/>
    <property type="molecule type" value="Genomic_DNA"/>
</dbReference>
<dbReference type="OrthoDB" id="194368at2"/>
<organism evidence="2 3">
    <name type="scientific">Ureibacillus yapensis</name>
    <dbReference type="NCBI Taxonomy" id="2304605"/>
    <lineage>
        <taxon>Bacteria</taxon>
        <taxon>Bacillati</taxon>
        <taxon>Bacillota</taxon>
        <taxon>Bacilli</taxon>
        <taxon>Bacillales</taxon>
        <taxon>Caryophanaceae</taxon>
        <taxon>Ureibacillus</taxon>
    </lineage>
</organism>
<dbReference type="SMART" id="SM00530">
    <property type="entry name" value="HTH_XRE"/>
    <property type="match status" value="1"/>
</dbReference>
<dbReference type="SUPFAM" id="SSF47413">
    <property type="entry name" value="lambda repressor-like DNA-binding domains"/>
    <property type="match status" value="1"/>
</dbReference>
<evidence type="ECO:0000313" key="2">
    <source>
        <dbReference type="EMBL" id="RHW31117.1"/>
    </source>
</evidence>
<dbReference type="PANTHER" id="PTHR33516">
    <property type="entry name" value="LEXA REPRESSOR"/>
    <property type="match status" value="1"/>
</dbReference>
<dbReference type="InterPro" id="IPR036286">
    <property type="entry name" value="LexA/Signal_pep-like_sf"/>
</dbReference>
<feature type="domain" description="HTH cro/C1-type" evidence="1">
    <location>
        <begin position="17"/>
        <end position="65"/>
    </location>
</feature>
<evidence type="ECO:0000259" key="1">
    <source>
        <dbReference type="PROSITE" id="PS50943"/>
    </source>
</evidence>